<dbReference type="InterPro" id="IPR025158">
    <property type="entry name" value="Mg_chelat-rel_C"/>
</dbReference>
<feature type="domain" description="Mg chelatase-related protein C-terminal" evidence="4">
    <location>
        <begin position="406"/>
        <end position="501"/>
    </location>
</feature>
<dbReference type="PANTHER" id="PTHR32039">
    <property type="entry name" value="MAGNESIUM-CHELATASE SUBUNIT CHLI"/>
    <property type="match status" value="1"/>
</dbReference>
<dbReference type="InterPro" id="IPR000523">
    <property type="entry name" value="Mg_chelatse_chII-like_cat_dom"/>
</dbReference>
<dbReference type="eggNOG" id="COG0606">
    <property type="taxonomic scope" value="Bacteria"/>
</dbReference>
<dbReference type="Gene3D" id="3.30.230.10">
    <property type="match status" value="1"/>
</dbReference>
<dbReference type="InterPro" id="IPR001208">
    <property type="entry name" value="MCM_dom"/>
</dbReference>
<dbReference type="OrthoDB" id="9813147at2"/>
<dbReference type="InterPro" id="IPR004482">
    <property type="entry name" value="Mg_chelat-rel"/>
</dbReference>
<dbReference type="Pfam" id="PF01078">
    <property type="entry name" value="Mg_chelatase"/>
    <property type="match status" value="1"/>
</dbReference>
<dbReference type="Pfam" id="PF13541">
    <property type="entry name" value="ChlI"/>
    <property type="match status" value="1"/>
</dbReference>
<dbReference type="GO" id="GO:0003677">
    <property type="term" value="F:DNA binding"/>
    <property type="evidence" value="ECO:0007669"/>
    <property type="project" value="InterPro"/>
</dbReference>
<dbReference type="KEGG" id="eac:EAL2_c12420"/>
<dbReference type="InterPro" id="IPR027417">
    <property type="entry name" value="P-loop_NTPase"/>
</dbReference>
<protein>
    <submittedName>
        <fullName evidence="5">YifB</fullName>
    </submittedName>
</protein>
<keyword evidence="2" id="KW-0067">ATP-binding</keyword>
<reference evidence="5 6" key="1">
    <citation type="journal article" date="2014" name="Genome Announc.">
        <title>Complete Genome Sequence of Amino Acid-Utilizing Eubacterium acidaminophilum al-2 (DSM 3953).</title>
        <authorList>
            <person name="Poehlein A."/>
            <person name="Andreesen J.R."/>
            <person name="Daniel R."/>
        </authorList>
    </citation>
    <scope>NUCLEOTIDE SEQUENCE [LARGE SCALE GENOMIC DNA]</scope>
    <source>
        <strain evidence="5 6">DSM 3953</strain>
    </source>
</reference>
<gene>
    <name evidence="5" type="primary">yifB</name>
    <name evidence="5" type="ORF">EAL2_c12420</name>
</gene>
<keyword evidence="1" id="KW-0547">Nucleotide-binding</keyword>
<dbReference type="PATRIC" id="fig|1286171.3.peg.1191"/>
<dbReference type="Gene3D" id="3.40.50.300">
    <property type="entry name" value="P-loop containing nucleotide triphosphate hydrolases"/>
    <property type="match status" value="1"/>
</dbReference>
<dbReference type="AlphaFoldDB" id="W8TK04"/>
<dbReference type="InterPro" id="IPR045006">
    <property type="entry name" value="CHLI-like"/>
</dbReference>
<dbReference type="STRING" id="1286171.EAL2_c12420"/>
<feature type="domain" description="Magnesium chelatase ChlI-like catalytic" evidence="3">
    <location>
        <begin position="191"/>
        <end position="394"/>
    </location>
</feature>
<evidence type="ECO:0000259" key="4">
    <source>
        <dbReference type="Pfam" id="PF13335"/>
    </source>
</evidence>
<keyword evidence="6" id="KW-1185">Reference proteome</keyword>
<evidence type="ECO:0000313" key="6">
    <source>
        <dbReference type="Proteomes" id="UP000019591"/>
    </source>
</evidence>
<dbReference type="HOGENOM" id="CLU_026145_1_1_9"/>
<dbReference type="InterPro" id="IPR020568">
    <property type="entry name" value="Ribosomal_Su5_D2-typ_SF"/>
</dbReference>
<dbReference type="GO" id="GO:0005524">
    <property type="term" value="F:ATP binding"/>
    <property type="evidence" value="ECO:0007669"/>
    <property type="project" value="UniProtKB-KW"/>
</dbReference>
<proteinExistence type="predicted"/>
<dbReference type="InterPro" id="IPR014721">
    <property type="entry name" value="Ribsml_uS5_D2-typ_fold_subgr"/>
</dbReference>
<dbReference type="PRINTS" id="PR01657">
    <property type="entry name" value="MCMFAMILY"/>
</dbReference>
<dbReference type="Proteomes" id="UP000019591">
    <property type="component" value="Chromosome"/>
</dbReference>
<name>W8TK04_PEPAC</name>
<evidence type="ECO:0000259" key="3">
    <source>
        <dbReference type="Pfam" id="PF01078"/>
    </source>
</evidence>
<dbReference type="NCBIfam" id="TIGR00368">
    <property type="entry name" value="YifB family Mg chelatase-like AAA ATPase"/>
    <property type="match status" value="1"/>
</dbReference>
<sequence length="510" mass="56423">MFSRILSAGISGIDAFIINVEIDVGRGLPTFNIIGLPDAAIREAKERIKSAIQNSGYKFPNKKILVNLSPADIKKEGSHFDLPMAVAMLSSCIELSQEKLRECAIVGELSLDGSIKKIKGVLSIAIMAREAGLKSVIVPYENKNEAASVEGINVFAYENLSQVVEALKDGGGMKPQPLSLDASDSTEISQDFCDVKGNYFAKRGFEIAAAGNHNIMMIGPPGSGKTMMAKRLTSILPEPTHEEAIEISKIYSCCGLLGGEGLMRNRPFRSPHHTATKVSLIGGGKEAKPGEVVLAHRGVLFLDELPEFDKKALECLREPIEDGLVSITRLKSSACYPASFLFASSMNPCQCGYYRHPRIECKCTPGEVRRYLGRVSGPILDRVDIFIEMAPVDFESISTSASIREESSSDIRERICRARDVQSRRYGARNISCNSQMSTLDIEKFCSLSGEATAFLKMLFEKYNLTTRSYYRMLRVSRTIADMDESECVEIKHLSEAFSFRKAYYLYWRS</sequence>
<organism evidence="5 6">
    <name type="scientific">Peptoclostridium acidaminophilum DSM 3953</name>
    <dbReference type="NCBI Taxonomy" id="1286171"/>
    <lineage>
        <taxon>Bacteria</taxon>
        <taxon>Bacillati</taxon>
        <taxon>Bacillota</taxon>
        <taxon>Clostridia</taxon>
        <taxon>Peptostreptococcales</taxon>
        <taxon>Peptoclostridiaceae</taxon>
        <taxon>Peptoclostridium</taxon>
    </lineage>
</organism>
<dbReference type="Pfam" id="PF13335">
    <property type="entry name" value="Mg_chelatase_C"/>
    <property type="match status" value="1"/>
</dbReference>
<dbReference type="SUPFAM" id="SSF54211">
    <property type="entry name" value="Ribosomal protein S5 domain 2-like"/>
    <property type="match status" value="1"/>
</dbReference>
<dbReference type="PANTHER" id="PTHR32039:SF7">
    <property type="entry name" value="COMPETENCE PROTEIN COMM"/>
    <property type="match status" value="1"/>
</dbReference>
<dbReference type="SUPFAM" id="SSF52540">
    <property type="entry name" value="P-loop containing nucleoside triphosphate hydrolases"/>
    <property type="match status" value="1"/>
</dbReference>
<dbReference type="RefSeq" id="WP_025435530.1">
    <property type="nucleotide sequence ID" value="NZ_CP007452.1"/>
</dbReference>
<accession>W8TK04</accession>
<dbReference type="EMBL" id="CP007452">
    <property type="protein sequence ID" value="AHM56537.1"/>
    <property type="molecule type" value="Genomic_DNA"/>
</dbReference>
<evidence type="ECO:0000313" key="5">
    <source>
        <dbReference type="EMBL" id="AHM56537.1"/>
    </source>
</evidence>
<evidence type="ECO:0000256" key="2">
    <source>
        <dbReference type="ARBA" id="ARBA00022840"/>
    </source>
</evidence>
<evidence type="ECO:0000256" key="1">
    <source>
        <dbReference type="ARBA" id="ARBA00022741"/>
    </source>
</evidence>